<dbReference type="OrthoDB" id="3902805at2"/>
<dbReference type="PANTHER" id="PTHR31616:SF0">
    <property type="entry name" value="GLUCAN 1,4-ALPHA-GLUCOSIDASE"/>
    <property type="match status" value="1"/>
</dbReference>
<dbReference type="InterPro" id="IPR011613">
    <property type="entry name" value="GH15-like"/>
</dbReference>
<dbReference type="GO" id="GO:0004553">
    <property type="term" value="F:hydrolase activity, hydrolyzing O-glycosyl compounds"/>
    <property type="evidence" value="ECO:0007669"/>
    <property type="project" value="UniProtKB-ARBA"/>
</dbReference>
<proteinExistence type="predicted"/>
<dbReference type="SUPFAM" id="SSF48208">
    <property type="entry name" value="Six-hairpin glycosidases"/>
    <property type="match status" value="1"/>
</dbReference>
<dbReference type="Proteomes" id="UP000297839">
    <property type="component" value="Unassembled WGS sequence"/>
</dbReference>
<dbReference type="EMBL" id="SMLK01000001">
    <property type="protein sequence ID" value="TFZ08892.1"/>
    <property type="molecule type" value="Genomic_DNA"/>
</dbReference>
<reference evidence="3 4" key="1">
    <citation type="submission" date="2019-03" db="EMBL/GenBank/DDBJ databases">
        <title>Ramlibacter sp. 18x22-1, whole genome shotgun sequence.</title>
        <authorList>
            <person name="Zhang X."/>
            <person name="Feng G."/>
            <person name="Zhu H."/>
        </authorList>
    </citation>
    <scope>NUCLEOTIDE SEQUENCE [LARGE SCALE GENOMIC DNA]</scope>
    <source>
        <strain evidence="3 4">18x22-1</strain>
    </source>
</reference>
<dbReference type="InterPro" id="IPR045582">
    <property type="entry name" value="Trehalase-like_N"/>
</dbReference>
<keyword evidence="3" id="KW-0378">Hydrolase</keyword>
<keyword evidence="4" id="KW-1185">Reference proteome</keyword>
<dbReference type="InterPro" id="IPR012341">
    <property type="entry name" value="6hp_glycosidase-like_sf"/>
</dbReference>
<organism evidence="3 4">
    <name type="scientific">Ramlibacter humi</name>
    <dbReference type="NCBI Taxonomy" id="2530451"/>
    <lineage>
        <taxon>Bacteria</taxon>
        <taxon>Pseudomonadati</taxon>
        <taxon>Pseudomonadota</taxon>
        <taxon>Betaproteobacteria</taxon>
        <taxon>Burkholderiales</taxon>
        <taxon>Comamonadaceae</taxon>
        <taxon>Ramlibacter</taxon>
    </lineage>
</organism>
<dbReference type="InterPro" id="IPR008928">
    <property type="entry name" value="6-hairpin_glycosidase_sf"/>
</dbReference>
<dbReference type="Gene3D" id="1.50.10.10">
    <property type="match status" value="1"/>
</dbReference>
<dbReference type="GO" id="GO:0005975">
    <property type="term" value="P:carbohydrate metabolic process"/>
    <property type="evidence" value="ECO:0007669"/>
    <property type="project" value="InterPro"/>
</dbReference>
<evidence type="ECO:0000313" key="3">
    <source>
        <dbReference type="EMBL" id="TFZ08892.1"/>
    </source>
</evidence>
<sequence>MPTRPIEDHALLGDGRTVALVDRTGAVDWLCWPRVDSEAVFCSLLGTEDHGFWRLSPLGDGVSISRQYREGTLVLETRFDTPEGSIEIVDALPVGTDRPHLVRLVRGLGGRVMVRSEFVVRLAYGLTVPWVTHQQNQLCATGGENRLVLRTPVTHAGRDFRSYADFEVGEGDEVTFDLCHGLSYEAMPEALDVHLALQTTTDYWREWIAKAQVQGPYAAIVKRSLLTLKALTNSQTGGMVAAATTSLPEQPGGTRNWDYRYCWVRDSTLTLLALLQTGYVDEARAWRDWLLRACAGSPADMQIMYGVGGERLLPEWEADWLPGHGGARPVRIGNLASRQRQLDIFGEVADVMFQSVVYGQVPDADGLQRGLSLMKHIARIWREPDYGMWEVRGEPRHFTHSKVMAWVAVDRFVRLVEQLRADRVQLDPWRALRAEMHDWICRECLDPQGVYFVQHQGGRGLDAALLMLPLVGFLPARDPRMVATVAAIEKHLRQDGMVCRYVTDPSLDGLPRGEGAFVACSFWLVDNMVLQGRVDEARALYEHLITMRNDVGLMAEEYDPMARVMLGNFPQAFSHVGIVNSALNLQRVQGPARDRAEGKPGG</sequence>
<feature type="domain" description="GH15-like" evidence="1">
    <location>
        <begin position="216"/>
        <end position="582"/>
    </location>
</feature>
<evidence type="ECO:0000259" key="1">
    <source>
        <dbReference type="Pfam" id="PF00723"/>
    </source>
</evidence>
<protein>
    <submittedName>
        <fullName evidence="3">Glycoside hydrolase family 15 protein</fullName>
    </submittedName>
</protein>
<feature type="domain" description="Trehalase-like N-terminal" evidence="2">
    <location>
        <begin position="4"/>
        <end position="152"/>
    </location>
</feature>
<dbReference type="Pfam" id="PF00723">
    <property type="entry name" value="Glyco_hydro_15"/>
    <property type="match status" value="1"/>
</dbReference>
<comment type="caution">
    <text evidence="3">The sequence shown here is derived from an EMBL/GenBank/DDBJ whole genome shotgun (WGS) entry which is preliminary data.</text>
</comment>
<dbReference type="RefSeq" id="WP_135248977.1">
    <property type="nucleotide sequence ID" value="NZ_SMLK01000001.1"/>
</dbReference>
<gene>
    <name evidence="3" type="ORF">EZ216_07050</name>
</gene>
<dbReference type="AlphaFoldDB" id="A0A4Z0CD50"/>
<name>A0A4Z0CD50_9BURK</name>
<accession>A0A4Z0CD50</accession>
<evidence type="ECO:0000313" key="4">
    <source>
        <dbReference type="Proteomes" id="UP000297839"/>
    </source>
</evidence>
<dbReference type="Pfam" id="PF19291">
    <property type="entry name" value="TREH_N"/>
    <property type="match status" value="1"/>
</dbReference>
<evidence type="ECO:0000259" key="2">
    <source>
        <dbReference type="Pfam" id="PF19291"/>
    </source>
</evidence>
<dbReference type="PANTHER" id="PTHR31616">
    <property type="entry name" value="TREHALASE"/>
    <property type="match status" value="1"/>
</dbReference>